<reference evidence="1" key="1">
    <citation type="journal article" date="2014" name="Int. J. Syst. Evol. Microbiol.">
        <title>Complete genome sequence of Corynebacterium casei LMG S-19264T (=DSM 44701T), isolated from a smear-ripened cheese.</title>
        <authorList>
            <consortium name="US DOE Joint Genome Institute (JGI-PGF)"/>
            <person name="Walter F."/>
            <person name="Albersmeier A."/>
            <person name="Kalinowski J."/>
            <person name="Ruckert C."/>
        </authorList>
    </citation>
    <scope>NUCLEOTIDE SEQUENCE</scope>
    <source>
        <strain evidence="1">VKM B-2555</strain>
    </source>
</reference>
<evidence type="ECO:0000313" key="2">
    <source>
        <dbReference type="Proteomes" id="UP001143364"/>
    </source>
</evidence>
<dbReference type="Pfam" id="PF13554">
    <property type="entry name" value="Phage_tail_terminator_5"/>
    <property type="match status" value="1"/>
</dbReference>
<keyword evidence="2" id="KW-1185">Reference proteome</keyword>
<sequence>MAHPDVVAAVTSRLTSNWTKSVVLAPNVEGDAPADGSPYLRLQFPASGRRRPVVNRRLYRETGGFRIVIAVELGEGLSKASAWADELSTLFRDRKFGGVRTFVPGDIFVGPENDDGNHFVTAFVTPFAFSFTG</sequence>
<protein>
    <submittedName>
        <fullName evidence="1">Uncharacterized protein</fullName>
    </submittedName>
</protein>
<reference evidence="1" key="2">
    <citation type="submission" date="2023-01" db="EMBL/GenBank/DDBJ databases">
        <authorList>
            <person name="Sun Q."/>
            <person name="Evtushenko L."/>
        </authorList>
    </citation>
    <scope>NUCLEOTIDE SEQUENCE</scope>
    <source>
        <strain evidence="1">VKM B-2555</strain>
    </source>
</reference>
<comment type="caution">
    <text evidence="1">The sequence shown here is derived from an EMBL/GenBank/DDBJ whole genome shotgun (WGS) entry which is preliminary data.</text>
</comment>
<dbReference type="Gene3D" id="3.30.2000.20">
    <property type="match status" value="1"/>
</dbReference>
<name>A0A9W6JJ94_9HYPH</name>
<dbReference type="EMBL" id="BSFK01000016">
    <property type="protein sequence ID" value="GLK78037.1"/>
    <property type="molecule type" value="Genomic_DNA"/>
</dbReference>
<dbReference type="RefSeq" id="WP_271205857.1">
    <property type="nucleotide sequence ID" value="NZ_BSFK01000016.1"/>
</dbReference>
<evidence type="ECO:0000313" key="1">
    <source>
        <dbReference type="EMBL" id="GLK78037.1"/>
    </source>
</evidence>
<accession>A0A9W6JJ94</accession>
<dbReference type="AlphaFoldDB" id="A0A9W6JJ94"/>
<organism evidence="1 2">
    <name type="scientific">Methylopila jiangsuensis</name>
    <dbReference type="NCBI Taxonomy" id="586230"/>
    <lineage>
        <taxon>Bacteria</taxon>
        <taxon>Pseudomonadati</taxon>
        <taxon>Pseudomonadota</taxon>
        <taxon>Alphaproteobacteria</taxon>
        <taxon>Hyphomicrobiales</taxon>
        <taxon>Methylopilaceae</taxon>
        <taxon>Methylopila</taxon>
    </lineage>
</organism>
<gene>
    <name evidence="1" type="ORF">GCM10008171_32910</name>
</gene>
<dbReference type="Proteomes" id="UP001143364">
    <property type="component" value="Unassembled WGS sequence"/>
</dbReference>
<proteinExistence type="predicted"/>
<dbReference type="InterPro" id="IPR025395">
    <property type="entry name" value="Phage_tail_terminator-like"/>
</dbReference>